<evidence type="ECO:0000256" key="1">
    <source>
        <dbReference type="ARBA" id="ARBA00023002"/>
    </source>
</evidence>
<dbReference type="Pfam" id="PF13561">
    <property type="entry name" value="adh_short_C2"/>
    <property type="match status" value="1"/>
</dbReference>
<dbReference type="PANTHER" id="PTHR43658">
    <property type="entry name" value="SHORT-CHAIN DEHYDROGENASE/REDUCTASE"/>
    <property type="match status" value="1"/>
</dbReference>
<dbReference type="Proteomes" id="UP001549321">
    <property type="component" value="Unassembled WGS sequence"/>
</dbReference>
<evidence type="ECO:0000313" key="3">
    <source>
        <dbReference type="Proteomes" id="UP001549321"/>
    </source>
</evidence>
<evidence type="ECO:0000313" key="2">
    <source>
        <dbReference type="EMBL" id="MET4634433.1"/>
    </source>
</evidence>
<keyword evidence="3" id="KW-1185">Reference proteome</keyword>
<comment type="caution">
    <text evidence="2">The sequence shown here is derived from an EMBL/GenBank/DDBJ whole genome shotgun (WGS) entry which is preliminary data.</text>
</comment>
<dbReference type="InterPro" id="IPR036291">
    <property type="entry name" value="NAD(P)-bd_dom_sf"/>
</dbReference>
<reference evidence="2 3" key="1">
    <citation type="submission" date="2024-06" db="EMBL/GenBank/DDBJ databases">
        <title>Sorghum-associated microbial communities from plants grown in Nebraska, USA.</title>
        <authorList>
            <person name="Schachtman D."/>
        </authorList>
    </citation>
    <scope>NUCLEOTIDE SEQUENCE [LARGE SCALE GENOMIC DNA]</scope>
    <source>
        <strain evidence="2 3">3207</strain>
    </source>
</reference>
<gene>
    <name evidence="2" type="ORF">ABIE08_002346</name>
</gene>
<dbReference type="CDD" id="cd05233">
    <property type="entry name" value="SDR_c"/>
    <property type="match status" value="1"/>
</dbReference>
<dbReference type="PRINTS" id="PR00081">
    <property type="entry name" value="GDHRDH"/>
</dbReference>
<accession>A0ABV2QZX2</accession>
<sequence length="116" mass="12243">MEVNFGSAFRLTRVCIPGLIERRGCVLKTASVAAVSGYQRQAAYSAAKAELTGLTRNIAANYGRHGVGAHCVAPGIIRTALAEQRLSQPEFWNLIVGSTALERAGMPDDVAAAILS</sequence>
<keyword evidence="1" id="KW-0560">Oxidoreductase</keyword>
<proteinExistence type="predicted"/>
<dbReference type="Gene3D" id="3.40.50.720">
    <property type="entry name" value="NAD(P)-binding Rossmann-like Domain"/>
    <property type="match status" value="1"/>
</dbReference>
<dbReference type="PANTHER" id="PTHR43658:SF8">
    <property type="entry name" value="17-BETA-HYDROXYSTEROID DEHYDROGENASE 14-RELATED"/>
    <property type="match status" value="1"/>
</dbReference>
<dbReference type="InterPro" id="IPR002347">
    <property type="entry name" value="SDR_fam"/>
</dbReference>
<name>A0ABV2QZX2_9HYPH</name>
<dbReference type="SUPFAM" id="SSF51735">
    <property type="entry name" value="NAD(P)-binding Rossmann-fold domains"/>
    <property type="match status" value="1"/>
</dbReference>
<dbReference type="EMBL" id="JBEPSM010000001">
    <property type="protein sequence ID" value="MET4634433.1"/>
    <property type="molecule type" value="Genomic_DNA"/>
</dbReference>
<protein>
    <submittedName>
        <fullName evidence="2">NAD(P)-dependent dehydrogenase (Short-subunit alcohol dehydrogenase family)</fullName>
    </submittedName>
</protein>
<organism evidence="2 3">
    <name type="scientific">Kaistia defluvii</name>
    <dbReference type="NCBI Taxonomy" id="410841"/>
    <lineage>
        <taxon>Bacteria</taxon>
        <taxon>Pseudomonadati</taxon>
        <taxon>Pseudomonadota</taxon>
        <taxon>Alphaproteobacteria</taxon>
        <taxon>Hyphomicrobiales</taxon>
        <taxon>Kaistiaceae</taxon>
        <taxon>Kaistia</taxon>
    </lineage>
</organism>